<dbReference type="Proteomes" id="UP000218267">
    <property type="component" value="Chromosome"/>
</dbReference>
<sequence>MRIKLFLLLLFTIVITSSIFAQSEEHTHDHEHDEEAEVHHHEHPGSEIGVGNSIIYFAKEKEFAYGFHIHYVKSIPNSKLGIGFGYERIFDEHGHNTFGPELVYRPIEKLSVSFSPGVTLEDEHPEAKFAAHIETSYEFELHDFHIGPAVGFAYDAEDHHFSIGIHIGYGF</sequence>
<feature type="compositionally biased region" description="Basic and acidic residues" evidence="1">
    <location>
        <begin position="25"/>
        <end position="45"/>
    </location>
</feature>
<evidence type="ECO:0000313" key="3">
    <source>
        <dbReference type="EMBL" id="BAX81249.1"/>
    </source>
</evidence>
<evidence type="ECO:0000313" key="4">
    <source>
        <dbReference type="Proteomes" id="UP000218267"/>
    </source>
</evidence>
<dbReference type="OrthoDB" id="1122175at2"/>
<accession>A0A1Y1CLF8</accession>
<name>A0A1Y1CLF8_9BACT</name>
<gene>
    <name evidence="3" type="ORF">ALGA_2944</name>
</gene>
<feature type="region of interest" description="Disordered" evidence="1">
    <location>
        <begin position="25"/>
        <end position="46"/>
    </location>
</feature>
<feature type="chain" id="PRO_5012575751" description="Outer membrane protein beta-barrel domain-containing protein" evidence="2">
    <location>
        <begin position="22"/>
        <end position="171"/>
    </location>
</feature>
<dbReference type="KEGG" id="mbas:ALGA_2944"/>
<evidence type="ECO:0008006" key="5">
    <source>
        <dbReference type="Google" id="ProtNLM"/>
    </source>
</evidence>
<keyword evidence="4" id="KW-1185">Reference proteome</keyword>
<feature type="signal peptide" evidence="2">
    <location>
        <begin position="1"/>
        <end position="21"/>
    </location>
</feature>
<dbReference type="AlphaFoldDB" id="A0A1Y1CLF8"/>
<evidence type="ECO:0000256" key="2">
    <source>
        <dbReference type="SAM" id="SignalP"/>
    </source>
</evidence>
<dbReference type="RefSeq" id="WP_096430420.1">
    <property type="nucleotide sequence ID" value="NZ_AP018042.1"/>
</dbReference>
<reference evidence="3 4" key="1">
    <citation type="journal article" date="2018" name="Mar. Genomics">
        <title>Complete genome sequence of Marinifilaceae bacterium strain SPP2, isolated from the Antarctic marine sediment.</title>
        <authorList>
            <person name="Watanabe M."/>
            <person name="Kojima H."/>
            <person name="Fukui M."/>
        </authorList>
    </citation>
    <scope>NUCLEOTIDE SEQUENCE [LARGE SCALE GENOMIC DNA]</scope>
    <source>
        <strain evidence="3 4">SPP2</strain>
    </source>
</reference>
<organism evidence="3 4">
    <name type="scientific">Labilibaculum antarcticum</name>
    <dbReference type="NCBI Taxonomy" id="1717717"/>
    <lineage>
        <taxon>Bacteria</taxon>
        <taxon>Pseudomonadati</taxon>
        <taxon>Bacteroidota</taxon>
        <taxon>Bacteroidia</taxon>
        <taxon>Marinilabiliales</taxon>
        <taxon>Marinifilaceae</taxon>
        <taxon>Labilibaculum</taxon>
    </lineage>
</organism>
<reference evidence="4" key="2">
    <citation type="journal article" date="2020" name="Antonie Van Leeuwenhoek">
        <title>Labilibaculum antarcticum sp. nov., a novel facultative anaerobic, psychrotorelant bacterium isolated from marine sediment of Antarctica.</title>
        <authorList>
            <person name="Watanabe M."/>
            <person name="Kojima H."/>
            <person name="Fukui M."/>
        </authorList>
    </citation>
    <scope>NUCLEOTIDE SEQUENCE [LARGE SCALE GENOMIC DNA]</scope>
    <source>
        <strain evidence="4">SPP2</strain>
    </source>
</reference>
<keyword evidence="2" id="KW-0732">Signal</keyword>
<proteinExistence type="predicted"/>
<dbReference type="EMBL" id="AP018042">
    <property type="protein sequence ID" value="BAX81249.1"/>
    <property type="molecule type" value="Genomic_DNA"/>
</dbReference>
<protein>
    <recommendedName>
        <fullName evidence="5">Outer membrane protein beta-barrel domain-containing protein</fullName>
    </recommendedName>
</protein>
<evidence type="ECO:0000256" key="1">
    <source>
        <dbReference type="SAM" id="MobiDB-lite"/>
    </source>
</evidence>